<protein>
    <recommendedName>
        <fullName evidence="4">Secreted protein</fullName>
    </recommendedName>
</protein>
<evidence type="ECO:0000256" key="1">
    <source>
        <dbReference type="SAM" id="SignalP"/>
    </source>
</evidence>
<dbReference type="GeneID" id="24410242"/>
<dbReference type="RefSeq" id="XP_008093753.1">
    <property type="nucleotide sequence ID" value="XM_008095562.1"/>
</dbReference>
<evidence type="ECO:0008006" key="4">
    <source>
        <dbReference type="Google" id="ProtNLM"/>
    </source>
</evidence>
<sequence length="120" mass="13127">GRWRRCRTPGSAPTLDSSHCSWLIVSLLVLFVASSAGRQVRKCCEGTTRLFLGRTTRKPARLPSLPRSGVSGFPPFRGACTLETGICRRSRSTPTTWMLVPLSLSMGYVSITRIYGPPAT</sequence>
<dbReference type="VEuPathDB" id="FungiDB:GLRG_04877"/>
<proteinExistence type="predicted"/>
<reference evidence="3" key="1">
    <citation type="journal article" date="2012" name="Nat. Genet.">
        <title>Lifestyle transitions in plant pathogenic Colletotrichum fungi deciphered by genome and transcriptome analyses.</title>
        <authorList>
            <person name="O'Connell R.J."/>
            <person name="Thon M.R."/>
            <person name="Hacquard S."/>
            <person name="Amyotte S.G."/>
            <person name="Kleemann J."/>
            <person name="Torres M.F."/>
            <person name="Damm U."/>
            <person name="Buiate E.A."/>
            <person name="Epstein L."/>
            <person name="Alkan N."/>
            <person name="Altmueller J."/>
            <person name="Alvarado-Balderrama L."/>
            <person name="Bauser C.A."/>
            <person name="Becker C."/>
            <person name="Birren B.W."/>
            <person name="Chen Z."/>
            <person name="Choi J."/>
            <person name="Crouch J.A."/>
            <person name="Duvick J.P."/>
            <person name="Farman M.A."/>
            <person name="Gan P."/>
            <person name="Heiman D."/>
            <person name="Henrissat B."/>
            <person name="Howard R.J."/>
            <person name="Kabbage M."/>
            <person name="Koch C."/>
            <person name="Kracher B."/>
            <person name="Kubo Y."/>
            <person name="Law A.D."/>
            <person name="Lebrun M.-H."/>
            <person name="Lee Y.-H."/>
            <person name="Miyara I."/>
            <person name="Moore N."/>
            <person name="Neumann U."/>
            <person name="Nordstroem K."/>
            <person name="Panaccione D.G."/>
            <person name="Panstruga R."/>
            <person name="Place M."/>
            <person name="Proctor R.H."/>
            <person name="Prusky D."/>
            <person name="Rech G."/>
            <person name="Reinhardt R."/>
            <person name="Rollins J.A."/>
            <person name="Rounsley S."/>
            <person name="Schardl C.L."/>
            <person name="Schwartz D.C."/>
            <person name="Shenoy N."/>
            <person name="Shirasu K."/>
            <person name="Sikhakolli U.R."/>
            <person name="Stueber K."/>
            <person name="Sukno S.A."/>
            <person name="Sweigard J.A."/>
            <person name="Takano Y."/>
            <person name="Takahara H."/>
            <person name="Trail F."/>
            <person name="van der Does H.C."/>
            <person name="Voll L.M."/>
            <person name="Will I."/>
            <person name="Young S."/>
            <person name="Zeng Q."/>
            <person name="Zhang J."/>
            <person name="Zhou S."/>
            <person name="Dickman M.B."/>
            <person name="Schulze-Lefert P."/>
            <person name="Ver Loren van Themaat E."/>
            <person name="Ma L.-J."/>
            <person name="Vaillancourt L.J."/>
        </authorList>
    </citation>
    <scope>NUCLEOTIDE SEQUENCE [LARGE SCALE GENOMIC DNA]</scope>
    <source>
        <strain evidence="3">M1.001 / M2 / FGSC 10212</strain>
    </source>
</reference>
<dbReference type="HOGENOM" id="CLU_2055208_0_0_1"/>
<feature type="signal peptide" evidence="1">
    <location>
        <begin position="1"/>
        <end position="37"/>
    </location>
</feature>
<feature type="chain" id="PRO_5003179694" description="Secreted protein" evidence="1">
    <location>
        <begin position="38"/>
        <end position="120"/>
    </location>
</feature>
<organism evidence="3">
    <name type="scientific">Colletotrichum graminicola (strain M1.001 / M2 / FGSC 10212)</name>
    <name type="common">Maize anthracnose fungus</name>
    <name type="synonym">Glomerella graminicola</name>
    <dbReference type="NCBI Taxonomy" id="645133"/>
    <lineage>
        <taxon>Eukaryota</taxon>
        <taxon>Fungi</taxon>
        <taxon>Dikarya</taxon>
        <taxon>Ascomycota</taxon>
        <taxon>Pezizomycotina</taxon>
        <taxon>Sordariomycetes</taxon>
        <taxon>Hypocreomycetidae</taxon>
        <taxon>Glomerellales</taxon>
        <taxon>Glomerellaceae</taxon>
        <taxon>Colletotrichum</taxon>
        <taxon>Colletotrichum graminicola species complex</taxon>
    </lineage>
</organism>
<dbReference type="EMBL" id="GG697346">
    <property type="protein sequence ID" value="EFQ29733.1"/>
    <property type="molecule type" value="Genomic_DNA"/>
</dbReference>
<keyword evidence="1" id="KW-0732">Signal</keyword>
<feature type="non-terminal residue" evidence="2">
    <location>
        <position position="1"/>
    </location>
</feature>
<keyword evidence="3" id="KW-1185">Reference proteome</keyword>
<evidence type="ECO:0000313" key="2">
    <source>
        <dbReference type="EMBL" id="EFQ29733.1"/>
    </source>
</evidence>
<gene>
    <name evidence="2" type="ORF">GLRG_04877</name>
</gene>
<accession>E3QFP8</accession>
<name>E3QFP8_COLGM</name>
<dbReference type="Proteomes" id="UP000008782">
    <property type="component" value="Unassembled WGS sequence"/>
</dbReference>
<evidence type="ECO:0000313" key="3">
    <source>
        <dbReference type="Proteomes" id="UP000008782"/>
    </source>
</evidence>
<dbReference type="AlphaFoldDB" id="E3QFP8"/>